<dbReference type="PANTHER" id="PTHR39967:SF1">
    <property type="entry name" value="ISH14-TYPE TRANSPOSASE HSIRS44"/>
    <property type="match status" value="1"/>
</dbReference>
<accession>L9V9V3</accession>
<evidence type="ECO:0000313" key="1">
    <source>
        <dbReference type="EMBL" id="ELY33792.1"/>
    </source>
</evidence>
<sequence length="126" mass="14341">MYAAIDTESKLLPGIDVFSRRGTGPAAAFLHRLSEKHETDETEFLVDASGYLTALTHHELSGQLDYSGRNHVEEWFQTVSMRIDRFTRSVRAVWPAQDAGLNGSVTNITTIDRIKRSMAERQLRRY</sequence>
<name>L9V9V3_NATMM</name>
<gene>
    <name evidence="1" type="ORF">C500_01163</name>
</gene>
<reference evidence="1 2" key="1">
    <citation type="journal article" date="2014" name="PLoS Genet.">
        <title>Phylogenetically driven sequencing of extremely halophilic archaea reveals strategies for static and dynamic osmo-response.</title>
        <authorList>
            <person name="Becker E.A."/>
            <person name="Seitzer P.M."/>
            <person name="Tritt A."/>
            <person name="Larsen D."/>
            <person name="Krusor M."/>
            <person name="Yao A.I."/>
            <person name="Wu D."/>
            <person name="Madern D."/>
            <person name="Eisen J.A."/>
            <person name="Darling A.E."/>
            <person name="Facciotti M.T."/>
        </authorList>
    </citation>
    <scope>NUCLEOTIDE SEQUENCE [LARGE SCALE GENOMIC DNA]</scope>
    <source>
        <strain evidence="2">ATCC 43099 / DSM 3394 / CCM 3739 / CIP 104546 / IAM 13178 / JCM 8861 / NBRC 102185 / NCIMB 2190 / MS3</strain>
    </source>
</reference>
<dbReference type="Proteomes" id="UP000011543">
    <property type="component" value="Unassembled WGS sequence"/>
</dbReference>
<proteinExistence type="predicted"/>
<protein>
    <submittedName>
        <fullName evidence="1">Transposase</fullName>
    </submittedName>
</protein>
<organism evidence="1 2">
    <name type="scientific">Natrialba magadii (strain ATCC 43099 / DSM 3394 / CCM 3739 / CIP 104546 / IAM 13178 / JCM 8861 / NBRC 102185 / NCIMB 2190 / MS3)</name>
    <name type="common">Natronobacterium magadii</name>
    <dbReference type="NCBI Taxonomy" id="547559"/>
    <lineage>
        <taxon>Archaea</taxon>
        <taxon>Methanobacteriati</taxon>
        <taxon>Methanobacteriota</taxon>
        <taxon>Stenosarchaea group</taxon>
        <taxon>Halobacteria</taxon>
        <taxon>Halobacteriales</taxon>
        <taxon>Natrialbaceae</taxon>
        <taxon>Natrialba</taxon>
    </lineage>
</organism>
<dbReference type="EMBL" id="AOHS01000008">
    <property type="protein sequence ID" value="ELY33792.1"/>
    <property type="molecule type" value="Genomic_DNA"/>
</dbReference>
<evidence type="ECO:0000313" key="2">
    <source>
        <dbReference type="Proteomes" id="UP000011543"/>
    </source>
</evidence>
<dbReference type="AlphaFoldDB" id="L9V9V3"/>
<comment type="caution">
    <text evidence="1">The sequence shown here is derived from an EMBL/GenBank/DDBJ whole genome shotgun (WGS) entry which is preliminary data.</text>
</comment>
<dbReference type="PANTHER" id="PTHR39967">
    <property type="match status" value="1"/>
</dbReference>